<organism evidence="2 3">
    <name type="scientific">Thalassobaculum litoreum DSM 18839</name>
    <dbReference type="NCBI Taxonomy" id="1123362"/>
    <lineage>
        <taxon>Bacteria</taxon>
        <taxon>Pseudomonadati</taxon>
        <taxon>Pseudomonadota</taxon>
        <taxon>Alphaproteobacteria</taxon>
        <taxon>Rhodospirillales</taxon>
        <taxon>Thalassobaculaceae</taxon>
        <taxon>Thalassobaculum</taxon>
    </lineage>
</organism>
<dbReference type="SUPFAM" id="SSF56925">
    <property type="entry name" value="OMPA-like"/>
    <property type="match status" value="1"/>
</dbReference>
<dbReference type="Proteomes" id="UP000198615">
    <property type="component" value="Unassembled WGS sequence"/>
</dbReference>
<dbReference type="Gene3D" id="2.40.160.20">
    <property type="match status" value="1"/>
</dbReference>
<dbReference type="EMBL" id="FNBW01000001">
    <property type="protein sequence ID" value="SDF14608.1"/>
    <property type="molecule type" value="Genomic_DNA"/>
</dbReference>
<dbReference type="AlphaFoldDB" id="A0A8G2BFX1"/>
<gene>
    <name evidence="2" type="ORF">SAMN05660686_00448</name>
</gene>
<evidence type="ECO:0000313" key="3">
    <source>
        <dbReference type="Proteomes" id="UP000198615"/>
    </source>
</evidence>
<feature type="region of interest" description="Disordered" evidence="1">
    <location>
        <begin position="11"/>
        <end position="36"/>
    </location>
</feature>
<evidence type="ECO:0000256" key="1">
    <source>
        <dbReference type="SAM" id="MobiDB-lite"/>
    </source>
</evidence>
<feature type="compositionally biased region" description="Polar residues" evidence="1">
    <location>
        <begin position="11"/>
        <end position="30"/>
    </location>
</feature>
<keyword evidence="3" id="KW-1185">Reference proteome</keyword>
<name>A0A8G2BFX1_9PROT</name>
<evidence type="ECO:0000313" key="2">
    <source>
        <dbReference type="EMBL" id="SDF14608.1"/>
    </source>
</evidence>
<protein>
    <submittedName>
        <fullName evidence="2">Opacity protein</fullName>
    </submittedName>
</protein>
<accession>A0A8G2BFX1</accession>
<dbReference type="InterPro" id="IPR011250">
    <property type="entry name" value="OMP/PagP_B-barrel"/>
</dbReference>
<comment type="caution">
    <text evidence="2">The sequence shown here is derived from an EMBL/GenBank/DDBJ whole genome shotgun (WGS) entry which is preliminary data.</text>
</comment>
<reference evidence="2 3" key="1">
    <citation type="submission" date="2016-10" db="EMBL/GenBank/DDBJ databases">
        <authorList>
            <person name="Varghese N."/>
            <person name="Submissions S."/>
        </authorList>
    </citation>
    <scope>NUCLEOTIDE SEQUENCE [LARGE SCALE GENOMIC DNA]</scope>
    <source>
        <strain evidence="2 3">DSM 18839</strain>
    </source>
</reference>
<sequence>MLCLAMPAGAQSLSGQPLSGHSLAGSSAPSETGAAKDAPPAAWYVVGNFDRDDHTEIDRFVGFDDRRVLADEGTRGMGLGLTFSNAEAERTLSFTAPSTDLGGDAEDRFTFLVSGAYDWHTGTIVTPRFMAGVGVSYLDSNAVPTRLRQDVGAGGEMAPAMQVGIGADVSLSASLDLSAEYRASVRGAADSGVEQEPQLDQKFMIGARLRF</sequence>
<proteinExistence type="predicted"/>